<organism evidence="1">
    <name type="scientific">Sesamum radiatum</name>
    <name type="common">Black benniseed</name>
    <dbReference type="NCBI Taxonomy" id="300843"/>
    <lineage>
        <taxon>Eukaryota</taxon>
        <taxon>Viridiplantae</taxon>
        <taxon>Streptophyta</taxon>
        <taxon>Embryophyta</taxon>
        <taxon>Tracheophyta</taxon>
        <taxon>Spermatophyta</taxon>
        <taxon>Magnoliopsida</taxon>
        <taxon>eudicotyledons</taxon>
        <taxon>Gunneridae</taxon>
        <taxon>Pentapetalae</taxon>
        <taxon>asterids</taxon>
        <taxon>lamiids</taxon>
        <taxon>Lamiales</taxon>
        <taxon>Pedaliaceae</taxon>
        <taxon>Sesamum</taxon>
    </lineage>
</organism>
<reference evidence="1" key="2">
    <citation type="journal article" date="2024" name="Plant">
        <title>Genomic evolution and insights into agronomic trait innovations of Sesamum species.</title>
        <authorList>
            <person name="Miao H."/>
            <person name="Wang L."/>
            <person name="Qu L."/>
            <person name="Liu H."/>
            <person name="Sun Y."/>
            <person name="Le M."/>
            <person name="Wang Q."/>
            <person name="Wei S."/>
            <person name="Zheng Y."/>
            <person name="Lin W."/>
            <person name="Duan Y."/>
            <person name="Cao H."/>
            <person name="Xiong S."/>
            <person name="Wang X."/>
            <person name="Wei L."/>
            <person name="Li C."/>
            <person name="Ma Q."/>
            <person name="Ju M."/>
            <person name="Zhao R."/>
            <person name="Li G."/>
            <person name="Mu C."/>
            <person name="Tian Q."/>
            <person name="Mei H."/>
            <person name="Zhang T."/>
            <person name="Gao T."/>
            <person name="Zhang H."/>
        </authorList>
    </citation>
    <scope>NUCLEOTIDE SEQUENCE</scope>
    <source>
        <strain evidence="1">G02</strain>
    </source>
</reference>
<sequence length="63" mass="6979">MFSKYLHNYAAAVVGYSFSRRQGTLASSGSKGKGLFFSSYRDNLGGLAKRRRASSLGPSYRFF</sequence>
<dbReference type="AlphaFoldDB" id="A0AAW2R1U2"/>
<proteinExistence type="predicted"/>
<protein>
    <submittedName>
        <fullName evidence="1">Uncharacterized protein</fullName>
    </submittedName>
</protein>
<gene>
    <name evidence="1" type="ORF">Sradi_3290500</name>
</gene>
<dbReference type="EMBL" id="JACGWJ010000014">
    <property type="protein sequence ID" value="KAL0373748.1"/>
    <property type="molecule type" value="Genomic_DNA"/>
</dbReference>
<reference evidence="1" key="1">
    <citation type="submission" date="2020-06" db="EMBL/GenBank/DDBJ databases">
        <authorList>
            <person name="Li T."/>
            <person name="Hu X."/>
            <person name="Zhang T."/>
            <person name="Song X."/>
            <person name="Zhang H."/>
            <person name="Dai N."/>
            <person name="Sheng W."/>
            <person name="Hou X."/>
            <person name="Wei L."/>
        </authorList>
    </citation>
    <scope>NUCLEOTIDE SEQUENCE</scope>
    <source>
        <strain evidence="1">G02</strain>
        <tissue evidence="1">Leaf</tissue>
    </source>
</reference>
<comment type="caution">
    <text evidence="1">The sequence shown here is derived from an EMBL/GenBank/DDBJ whole genome shotgun (WGS) entry which is preliminary data.</text>
</comment>
<accession>A0AAW2R1U2</accession>
<evidence type="ECO:0000313" key="1">
    <source>
        <dbReference type="EMBL" id="KAL0373748.1"/>
    </source>
</evidence>
<name>A0AAW2R1U2_SESRA</name>